<evidence type="ECO:0000313" key="4">
    <source>
        <dbReference type="Proteomes" id="UP000036938"/>
    </source>
</evidence>
<dbReference type="EMBL" id="AQQZ01000002">
    <property type="protein sequence ID" value="KNG94494.1"/>
    <property type="molecule type" value="Genomic_DNA"/>
</dbReference>
<dbReference type="SUPFAM" id="SSF55729">
    <property type="entry name" value="Acyl-CoA N-acyltransferases (Nat)"/>
    <property type="match status" value="1"/>
</dbReference>
<evidence type="ECO:0000313" key="3">
    <source>
        <dbReference type="EMBL" id="KNG94494.1"/>
    </source>
</evidence>
<keyword evidence="4" id="KW-1185">Reference proteome</keyword>
<protein>
    <recommendedName>
        <fullName evidence="2">N-acetyltransferase domain-containing protein</fullName>
    </recommendedName>
</protein>
<dbReference type="PANTHER" id="PTHR43792:SF1">
    <property type="entry name" value="N-ACETYLTRANSFERASE DOMAIN-CONTAINING PROTEIN"/>
    <property type="match status" value="1"/>
</dbReference>
<organism evidence="3 4">
    <name type="scientific">Pseudaestuariivita atlantica</name>
    <dbReference type="NCBI Taxonomy" id="1317121"/>
    <lineage>
        <taxon>Bacteria</taxon>
        <taxon>Pseudomonadati</taxon>
        <taxon>Pseudomonadota</taxon>
        <taxon>Alphaproteobacteria</taxon>
        <taxon>Rhodobacterales</taxon>
        <taxon>Paracoccaceae</taxon>
        <taxon>Pseudaestuariivita</taxon>
    </lineage>
</organism>
<dbReference type="AlphaFoldDB" id="A0A0L1JRS7"/>
<dbReference type="STRING" id="1317121.ATO11_03480"/>
<dbReference type="InterPro" id="IPR051531">
    <property type="entry name" value="N-acetyltransferase"/>
</dbReference>
<dbReference type="InterPro" id="IPR000182">
    <property type="entry name" value="GNAT_dom"/>
</dbReference>
<dbReference type="Gene3D" id="3.40.630.30">
    <property type="match status" value="1"/>
</dbReference>
<feature type="region of interest" description="Disordered" evidence="1">
    <location>
        <begin position="168"/>
        <end position="188"/>
    </location>
</feature>
<comment type="caution">
    <text evidence="3">The sequence shown here is derived from an EMBL/GenBank/DDBJ whole genome shotgun (WGS) entry which is preliminary data.</text>
</comment>
<accession>A0A0L1JRS7</accession>
<reference evidence="3 4" key="1">
    <citation type="journal article" date="2015" name="Int. J. Syst. Evol. Microbiol.">
        <title>Aestuariivita atlantica sp. nov., isolated from deep sea sediment of the Atlantic Ocean.</title>
        <authorList>
            <person name="Li G."/>
            <person name="Lai Q."/>
            <person name="Du Y."/>
            <person name="Liu X."/>
            <person name="Sun F."/>
            <person name="Shao Z."/>
        </authorList>
    </citation>
    <scope>NUCLEOTIDE SEQUENCE [LARGE SCALE GENOMIC DNA]</scope>
    <source>
        <strain evidence="3 4">22II-S11-z3</strain>
    </source>
</reference>
<dbReference type="OrthoDB" id="6293260at2"/>
<name>A0A0L1JRS7_9RHOB</name>
<sequence>MRYACETPTGGKAPAMAATVRATIPALDTTRLHLRAPRVEDFACYAKIVCGERGQYVGGPMSREDAWFDFLSLASGWMLHGHGGWTVTSRDTGAPLGFVVLGMEPGDLEPELGFLFLPEGEGQGFAHEAAAAARDFARATLELPALVSYIDTGNTRSVALANRLGATDEGPFDGQPDFHTHRHWGPAA</sequence>
<dbReference type="Pfam" id="PF13302">
    <property type="entry name" value="Acetyltransf_3"/>
    <property type="match status" value="1"/>
</dbReference>
<dbReference type="RefSeq" id="WP_050529461.1">
    <property type="nucleotide sequence ID" value="NZ_AQQZ01000002.1"/>
</dbReference>
<dbReference type="InterPro" id="IPR016181">
    <property type="entry name" value="Acyl_CoA_acyltransferase"/>
</dbReference>
<gene>
    <name evidence="3" type="ORF">ATO11_03480</name>
</gene>
<proteinExistence type="predicted"/>
<dbReference type="PROSITE" id="PS51186">
    <property type="entry name" value="GNAT"/>
    <property type="match status" value="1"/>
</dbReference>
<feature type="domain" description="N-acetyltransferase" evidence="2">
    <location>
        <begin position="32"/>
        <end position="188"/>
    </location>
</feature>
<evidence type="ECO:0000259" key="2">
    <source>
        <dbReference type="PROSITE" id="PS51186"/>
    </source>
</evidence>
<dbReference type="Proteomes" id="UP000036938">
    <property type="component" value="Unassembled WGS sequence"/>
</dbReference>
<dbReference type="GO" id="GO:0016747">
    <property type="term" value="F:acyltransferase activity, transferring groups other than amino-acyl groups"/>
    <property type="evidence" value="ECO:0007669"/>
    <property type="project" value="InterPro"/>
</dbReference>
<evidence type="ECO:0000256" key="1">
    <source>
        <dbReference type="SAM" id="MobiDB-lite"/>
    </source>
</evidence>
<dbReference type="PANTHER" id="PTHR43792">
    <property type="entry name" value="GNAT FAMILY, PUTATIVE (AFU_ORTHOLOGUE AFUA_3G00765)-RELATED-RELATED"/>
    <property type="match status" value="1"/>
</dbReference>